<keyword evidence="13" id="KW-1185">Reference proteome</keyword>
<evidence type="ECO:0000313" key="12">
    <source>
        <dbReference type="EMBL" id="CAJ2504993.1"/>
    </source>
</evidence>
<evidence type="ECO:0000256" key="8">
    <source>
        <dbReference type="ARBA" id="ARBA00023002"/>
    </source>
</evidence>
<accession>A0AAI8YF49</accession>
<organism evidence="12 13">
    <name type="scientific">Anthostomella pinea</name>
    <dbReference type="NCBI Taxonomy" id="933095"/>
    <lineage>
        <taxon>Eukaryota</taxon>
        <taxon>Fungi</taxon>
        <taxon>Dikarya</taxon>
        <taxon>Ascomycota</taxon>
        <taxon>Pezizomycotina</taxon>
        <taxon>Sordariomycetes</taxon>
        <taxon>Xylariomycetidae</taxon>
        <taxon>Xylariales</taxon>
        <taxon>Xylariaceae</taxon>
        <taxon>Anthostomella</taxon>
    </lineage>
</organism>
<dbReference type="GO" id="GO:0020037">
    <property type="term" value="F:heme binding"/>
    <property type="evidence" value="ECO:0007669"/>
    <property type="project" value="InterPro"/>
</dbReference>
<dbReference type="AlphaFoldDB" id="A0AAI8YF49"/>
<evidence type="ECO:0000256" key="7">
    <source>
        <dbReference type="ARBA" id="ARBA00022989"/>
    </source>
</evidence>
<evidence type="ECO:0000256" key="3">
    <source>
        <dbReference type="ARBA" id="ARBA00010617"/>
    </source>
</evidence>
<dbReference type="GO" id="GO:0005506">
    <property type="term" value="F:iron ion binding"/>
    <property type="evidence" value="ECO:0007669"/>
    <property type="project" value="InterPro"/>
</dbReference>
<keyword evidence="10" id="KW-0503">Monooxygenase</keyword>
<name>A0AAI8YF49_9PEZI</name>
<keyword evidence="4" id="KW-0349">Heme</keyword>
<proteinExistence type="inferred from homology"/>
<evidence type="ECO:0000313" key="13">
    <source>
        <dbReference type="Proteomes" id="UP001295740"/>
    </source>
</evidence>
<comment type="caution">
    <text evidence="12">The sequence shown here is derived from an EMBL/GenBank/DDBJ whole genome shotgun (WGS) entry which is preliminary data.</text>
</comment>
<comment type="similarity">
    <text evidence="3">Belongs to the cytochrome P450 family.</text>
</comment>
<comment type="subcellular location">
    <subcellularLocation>
        <location evidence="2">Membrane</location>
    </subcellularLocation>
</comment>
<dbReference type="Proteomes" id="UP001295740">
    <property type="component" value="Unassembled WGS sequence"/>
</dbReference>
<keyword evidence="6" id="KW-0479">Metal-binding</keyword>
<dbReference type="GO" id="GO:0016020">
    <property type="term" value="C:membrane"/>
    <property type="evidence" value="ECO:0007669"/>
    <property type="project" value="UniProtKB-SubCell"/>
</dbReference>
<evidence type="ECO:0000256" key="6">
    <source>
        <dbReference type="ARBA" id="ARBA00022723"/>
    </source>
</evidence>
<keyword evidence="8" id="KW-0560">Oxidoreductase</keyword>
<keyword evidence="5" id="KW-0812">Transmembrane</keyword>
<protein>
    <submittedName>
        <fullName evidence="12">Uu.00g123870.m01.CDS01</fullName>
    </submittedName>
</protein>
<dbReference type="CDD" id="cd11041">
    <property type="entry name" value="CYP503A1-like"/>
    <property type="match status" value="1"/>
</dbReference>
<dbReference type="PANTHER" id="PTHR46206">
    <property type="entry name" value="CYTOCHROME P450"/>
    <property type="match status" value="1"/>
</dbReference>
<dbReference type="PANTHER" id="PTHR46206:SF5">
    <property type="entry name" value="P450, PUTATIVE (EUROFUNG)-RELATED"/>
    <property type="match status" value="1"/>
</dbReference>
<evidence type="ECO:0000256" key="1">
    <source>
        <dbReference type="ARBA" id="ARBA00001971"/>
    </source>
</evidence>
<sequence>MSGFHWADTRGADGAPLQMTLRGRLAGHLPALLPELRRDLSLSFDRRFESLTEVKGLRQGALFPTILDAVARYNALALFGEEFCRLYDVPEDPGLVRYGVHMIEHTLLIAEVLRMLPAFSRDLIGKFMSARLNSGTVMTEALLQIVTKRFEERELHRAGQDTPEHHDCIQWIMDHSPRHKPWTAMRVVHELIAVWFGSVHIASTTACAALFDLCDHPEYVPVLRQEIETTGWKAFDKAGGQIFPLMDSFLEGNQSARKVLKPFQFSDGTEARAGQWICSAPKAMNRNPDTWAKANEFYGFRFAKPEILEQALSSHETLVSPSSHEEKF</sequence>
<dbReference type="GO" id="GO:0016705">
    <property type="term" value="F:oxidoreductase activity, acting on paired donors, with incorporation or reduction of molecular oxygen"/>
    <property type="evidence" value="ECO:0007669"/>
    <property type="project" value="InterPro"/>
</dbReference>
<dbReference type="InterPro" id="IPR036396">
    <property type="entry name" value="Cyt_P450_sf"/>
</dbReference>
<evidence type="ECO:0000256" key="10">
    <source>
        <dbReference type="ARBA" id="ARBA00023033"/>
    </source>
</evidence>
<comment type="cofactor">
    <cofactor evidence="1">
        <name>heme</name>
        <dbReference type="ChEBI" id="CHEBI:30413"/>
    </cofactor>
</comment>
<keyword evidence="11" id="KW-0472">Membrane</keyword>
<reference evidence="12" key="1">
    <citation type="submission" date="2023-10" db="EMBL/GenBank/DDBJ databases">
        <authorList>
            <person name="Hackl T."/>
        </authorList>
    </citation>
    <scope>NUCLEOTIDE SEQUENCE</scope>
</reference>
<dbReference type="SUPFAM" id="SSF48264">
    <property type="entry name" value="Cytochrome P450"/>
    <property type="match status" value="1"/>
</dbReference>
<keyword evidence="7" id="KW-1133">Transmembrane helix</keyword>
<evidence type="ECO:0000256" key="9">
    <source>
        <dbReference type="ARBA" id="ARBA00023004"/>
    </source>
</evidence>
<keyword evidence="9" id="KW-0408">Iron</keyword>
<evidence type="ECO:0000256" key="5">
    <source>
        <dbReference type="ARBA" id="ARBA00022692"/>
    </source>
</evidence>
<dbReference type="GO" id="GO:0004497">
    <property type="term" value="F:monooxygenase activity"/>
    <property type="evidence" value="ECO:0007669"/>
    <property type="project" value="UniProtKB-KW"/>
</dbReference>
<dbReference type="EMBL" id="CAUWAG010000007">
    <property type="protein sequence ID" value="CAJ2504993.1"/>
    <property type="molecule type" value="Genomic_DNA"/>
</dbReference>
<dbReference type="Gene3D" id="1.10.630.10">
    <property type="entry name" value="Cytochrome P450"/>
    <property type="match status" value="1"/>
</dbReference>
<evidence type="ECO:0000256" key="11">
    <source>
        <dbReference type="ARBA" id="ARBA00023136"/>
    </source>
</evidence>
<gene>
    <name evidence="12" type="ORF">KHLLAP_LOCUS5461</name>
</gene>
<evidence type="ECO:0000256" key="4">
    <source>
        <dbReference type="ARBA" id="ARBA00022617"/>
    </source>
</evidence>
<evidence type="ECO:0000256" key="2">
    <source>
        <dbReference type="ARBA" id="ARBA00004370"/>
    </source>
</evidence>